<reference evidence="8" key="2">
    <citation type="submission" date="2025-05" db="UniProtKB">
        <authorList>
            <consortium name="EnsemblMetazoa"/>
        </authorList>
    </citation>
    <scope>IDENTIFICATION</scope>
</reference>
<evidence type="ECO:0000313" key="9">
    <source>
        <dbReference type="Proteomes" id="UP001652700"/>
    </source>
</evidence>
<protein>
    <submittedName>
        <fullName evidence="10">Transforming acidic coiled-coil-containing protein 3-like isoform X1</fullName>
    </submittedName>
</protein>
<feature type="domain" description="Transforming acidic coiled-coil-containing protein C-terminal" evidence="7">
    <location>
        <begin position="54"/>
        <end position="229"/>
    </location>
</feature>
<sequence length="247" mass="29368">MPRKNVCASLRNVGEILWRVPKQCNIFRMQEPVSKSSLLTQKEDVGHYKEVVQEKDVLIRNNKEKIRELETEITELKTERQNLQMKLKASTLDENGFHEIMISYDDFFQKIWKEREDILSKNAIVESYLENLECSYHELLEKFQKAKDVIFGLKRNQDLLVNELDEYKEIIEVLEHKYESLRIHSEKTIADANVQLDEQQQESLEEIAKLKSKVVQRQAKINELEKQIKVDDHKPLYVPLRNRMVNK</sequence>
<keyword evidence="9" id="KW-1185">Reference proteome</keyword>
<feature type="coiled-coil region" evidence="6">
    <location>
        <begin position="129"/>
        <end position="227"/>
    </location>
</feature>
<evidence type="ECO:0000256" key="3">
    <source>
        <dbReference type="ARBA" id="ARBA00022490"/>
    </source>
</evidence>
<dbReference type="EnsemblMetazoa" id="XM_028280727.2">
    <property type="protein sequence ID" value="XP_028136528.1"/>
    <property type="gene ID" value="LOC114331232"/>
</dbReference>
<evidence type="ECO:0000256" key="6">
    <source>
        <dbReference type="SAM" id="Coils"/>
    </source>
</evidence>
<keyword evidence="4 6" id="KW-0175">Coiled coil</keyword>
<dbReference type="AlphaFoldDB" id="A0A6P7FU87"/>
<evidence type="ECO:0000256" key="4">
    <source>
        <dbReference type="ARBA" id="ARBA00023054"/>
    </source>
</evidence>
<keyword evidence="5" id="KW-0206">Cytoskeleton</keyword>
<dbReference type="Pfam" id="PF05010">
    <property type="entry name" value="TACC_C"/>
    <property type="match status" value="1"/>
</dbReference>
<reference evidence="10" key="1">
    <citation type="submission" date="2025-04" db="UniProtKB">
        <authorList>
            <consortium name="RefSeq"/>
        </authorList>
    </citation>
    <scope>IDENTIFICATION</scope>
    <source>
        <tissue evidence="10">Whole insect</tissue>
    </source>
</reference>
<organism evidence="10">
    <name type="scientific">Diabrotica virgifera virgifera</name>
    <name type="common">western corn rootworm</name>
    <dbReference type="NCBI Taxonomy" id="50390"/>
    <lineage>
        <taxon>Eukaryota</taxon>
        <taxon>Metazoa</taxon>
        <taxon>Ecdysozoa</taxon>
        <taxon>Arthropoda</taxon>
        <taxon>Hexapoda</taxon>
        <taxon>Insecta</taxon>
        <taxon>Pterygota</taxon>
        <taxon>Neoptera</taxon>
        <taxon>Endopterygota</taxon>
        <taxon>Coleoptera</taxon>
        <taxon>Polyphaga</taxon>
        <taxon>Cucujiformia</taxon>
        <taxon>Chrysomeloidea</taxon>
        <taxon>Chrysomelidae</taxon>
        <taxon>Galerucinae</taxon>
        <taxon>Diabroticina</taxon>
        <taxon>Diabroticites</taxon>
        <taxon>Diabrotica</taxon>
    </lineage>
</organism>
<comment type="subcellular location">
    <subcellularLocation>
        <location evidence="1">Cytoplasm</location>
        <location evidence="1">Cytoskeleton</location>
    </subcellularLocation>
</comment>
<feature type="coiled-coil region" evidence="6">
    <location>
        <begin position="52"/>
        <end position="93"/>
    </location>
</feature>
<keyword evidence="3" id="KW-0963">Cytoplasm</keyword>
<comment type="similarity">
    <text evidence="2">Belongs to the TACC family.</text>
</comment>
<dbReference type="RefSeq" id="XP_028136528.1">
    <property type="nucleotide sequence ID" value="XM_028280727.1"/>
</dbReference>
<dbReference type="GO" id="GO:0005856">
    <property type="term" value="C:cytoskeleton"/>
    <property type="evidence" value="ECO:0007669"/>
    <property type="project" value="UniProtKB-SubCell"/>
</dbReference>
<dbReference type="GeneID" id="114331232"/>
<dbReference type="InterPro" id="IPR007707">
    <property type="entry name" value="TACC_C"/>
</dbReference>
<proteinExistence type="inferred from homology"/>
<evidence type="ECO:0000256" key="1">
    <source>
        <dbReference type="ARBA" id="ARBA00004245"/>
    </source>
</evidence>
<evidence type="ECO:0000256" key="2">
    <source>
        <dbReference type="ARBA" id="ARBA00009423"/>
    </source>
</evidence>
<dbReference type="InParanoid" id="A0A6P7FU87"/>
<evidence type="ECO:0000259" key="7">
    <source>
        <dbReference type="Pfam" id="PF05010"/>
    </source>
</evidence>
<dbReference type="KEGG" id="dvv:114331232"/>
<dbReference type="OrthoDB" id="10255048at2759"/>
<gene>
    <name evidence="10" type="primary">LOC114331232</name>
</gene>
<evidence type="ECO:0000313" key="10">
    <source>
        <dbReference type="RefSeq" id="XP_028136528.1"/>
    </source>
</evidence>
<name>A0A6P7FU87_DIAVI</name>
<accession>A0A6P7FU87</accession>
<evidence type="ECO:0000313" key="8">
    <source>
        <dbReference type="EnsemblMetazoa" id="XP_028136528.1"/>
    </source>
</evidence>
<evidence type="ECO:0000256" key="5">
    <source>
        <dbReference type="ARBA" id="ARBA00023212"/>
    </source>
</evidence>
<dbReference type="Proteomes" id="UP001652700">
    <property type="component" value="Unplaced"/>
</dbReference>